<organism evidence="2 3">
    <name type="scientific">Pedobacter soli</name>
    <dbReference type="NCBI Taxonomy" id="390242"/>
    <lineage>
        <taxon>Bacteria</taxon>
        <taxon>Pseudomonadati</taxon>
        <taxon>Bacteroidota</taxon>
        <taxon>Sphingobacteriia</taxon>
        <taxon>Sphingobacteriales</taxon>
        <taxon>Sphingobacteriaceae</taxon>
        <taxon>Pedobacter</taxon>
    </lineage>
</organism>
<dbReference type="Proteomes" id="UP000199455">
    <property type="component" value="Unassembled WGS sequence"/>
</dbReference>
<dbReference type="RefSeq" id="WP_090770464.1">
    <property type="nucleotide sequence ID" value="NZ_FMZH01000007.1"/>
</dbReference>
<proteinExistence type="predicted"/>
<dbReference type="InterPro" id="IPR001173">
    <property type="entry name" value="Glyco_trans_2-like"/>
</dbReference>
<evidence type="ECO:0000313" key="3">
    <source>
        <dbReference type="Proteomes" id="UP000199455"/>
    </source>
</evidence>
<dbReference type="InterPro" id="IPR029044">
    <property type="entry name" value="Nucleotide-diphossugar_trans"/>
</dbReference>
<dbReference type="Pfam" id="PF00535">
    <property type="entry name" value="Glycos_transf_2"/>
    <property type="match status" value="1"/>
</dbReference>
<gene>
    <name evidence="2" type="ORF">SAMN04488024_107198</name>
</gene>
<dbReference type="CDD" id="cd00761">
    <property type="entry name" value="Glyco_tranf_GTA_type"/>
    <property type="match status" value="1"/>
</dbReference>
<dbReference type="AlphaFoldDB" id="A0A1G6X277"/>
<evidence type="ECO:0000259" key="1">
    <source>
        <dbReference type="Pfam" id="PF00535"/>
    </source>
</evidence>
<name>A0A1G6X277_9SPHI</name>
<dbReference type="PANTHER" id="PTHR22916:SF3">
    <property type="entry name" value="UDP-GLCNAC:BETAGAL BETA-1,3-N-ACETYLGLUCOSAMINYLTRANSFERASE-LIKE PROTEIN 1"/>
    <property type="match status" value="1"/>
</dbReference>
<reference evidence="3" key="1">
    <citation type="submission" date="2016-10" db="EMBL/GenBank/DDBJ databases">
        <authorList>
            <person name="Varghese N."/>
            <person name="Submissions S."/>
        </authorList>
    </citation>
    <scope>NUCLEOTIDE SEQUENCE [LARGE SCALE GENOMIC DNA]</scope>
    <source>
        <strain evidence="3">DSM 18609</strain>
    </source>
</reference>
<dbReference type="PANTHER" id="PTHR22916">
    <property type="entry name" value="GLYCOSYLTRANSFERASE"/>
    <property type="match status" value="1"/>
</dbReference>
<accession>A0A1G6X277</accession>
<protein>
    <submittedName>
        <fullName evidence="2">Glycosyltransferase, GT2 family</fullName>
    </submittedName>
</protein>
<dbReference type="SUPFAM" id="SSF53448">
    <property type="entry name" value="Nucleotide-diphospho-sugar transferases"/>
    <property type="match status" value="1"/>
</dbReference>
<feature type="domain" description="Glycosyltransferase 2-like" evidence="1">
    <location>
        <begin position="9"/>
        <end position="170"/>
    </location>
</feature>
<dbReference type="STRING" id="390242.SAMN04488024_107198"/>
<keyword evidence="3" id="KW-1185">Reference proteome</keyword>
<evidence type="ECO:0000313" key="2">
    <source>
        <dbReference type="EMBL" id="SDD72013.1"/>
    </source>
</evidence>
<dbReference type="Gene3D" id="3.90.550.10">
    <property type="entry name" value="Spore Coat Polysaccharide Biosynthesis Protein SpsA, Chain A"/>
    <property type="match status" value="1"/>
</dbReference>
<sequence>MSMNDRVRIFVITYRRPKLLKRALESLIDQSYTNWIAEVINDDPSDDNVALIIESYQDERIYLSVPSIKRGATGNFNYAFASKAQEKYASILEDDNWWERDFLNKMTATLANQPDIMLAVSNENIWLEAKGGSWIRTGNTVWDKKTGTEFYGYTLKDKCGSAKICNSAMLWKTGQADKWLTPDDLPVDVTEHYRERLIPHPILLVNEPLVNFSETLNTARSQKPWLWGSYQVLLISSIFQGNDDKTRIDLANELWLKARNENKPYITSLLHTGLSLKAARVLWTKANIFDIFRYLLTWIKSPLTCYKIIKSPKRLSKHFNFLQAAHEKV</sequence>
<dbReference type="EMBL" id="FMZH01000007">
    <property type="protein sequence ID" value="SDD72013.1"/>
    <property type="molecule type" value="Genomic_DNA"/>
</dbReference>
<keyword evidence="2" id="KW-0808">Transferase</keyword>
<dbReference type="GO" id="GO:0016758">
    <property type="term" value="F:hexosyltransferase activity"/>
    <property type="evidence" value="ECO:0007669"/>
    <property type="project" value="UniProtKB-ARBA"/>
</dbReference>